<evidence type="ECO:0000313" key="3">
    <source>
        <dbReference type="Proteomes" id="UP000001058"/>
    </source>
</evidence>
<keyword evidence="3" id="KW-1185">Reference proteome</keyword>
<reference evidence="2 3" key="1">
    <citation type="journal article" date="2010" name="Science">
        <title>Genomic analysis of organismal complexity in the multicellular green alga Volvox carteri.</title>
        <authorList>
            <person name="Prochnik S.E."/>
            <person name="Umen J."/>
            <person name="Nedelcu A.M."/>
            <person name="Hallmann A."/>
            <person name="Miller S.M."/>
            <person name="Nishii I."/>
            <person name="Ferris P."/>
            <person name="Kuo A."/>
            <person name="Mitros T."/>
            <person name="Fritz-Laylin L.K."/>
            <person name="Hellsten U."/>
            <person name="Chapman J."/>
            <person name="Simakov O."/>
            <person name="Rensing S.A."/>
            <person name="Terry A."/>
            <person name="Pangilinan J."/>
            <person name="Kapitonov V."/>
            <person name="Jurka J."/>
            <person name="Salamov A."/>
            <person name="Shapiro H."/>
            <person name="Schmutz J."/>
            <person name="Grimwood J."/>
            <person name="Lindquist E."/>
            <person name="Lucas S."/>
            <person name="Grigoriev I.V."/>
            <person name="Schmitt R."/>
            <person name="Kirk D."/>
            <person name="Rokhsar D.S."/>
        </authorList>
    </citation>
    <scope>NUCLEOTIDE SEQUENCE [LARGE SCALE GENOMIC DNA]</scope>
    <source>
        <strain evidence="3">f. Nagariensis / Eve</strain>
    </source>
</reference>
<gene>
    <name evidence="2" type="ORF">VOLCADRAFT_94573</name>
</gene>
<name>D8U554_VOLCA</name>
<keyword evidence="1" id="KW-0812">Transmembrane</keyword>
<dbReference type="RefSeq" id="XP_002953763.1">
    <property type="nucleotide sequence ID" value="XM_002953717.1"/>
</dbReference>
<feature type="non-terminal residue" evidence="2">
    <location>
        <position position="1"/>
    </location>
</feature>
<accession>D8U554</accession>
<dbReference type="Proteomes" id="UP000001058">
    <property type="component" value="Unassembled WGS sequence"/>
</dbReference>
<keyword evidence="1" id="KW-1133">Transmembrane helix</keyword>
<dbReference type="InParanoid" id="D8U554"/>
<dbReference type="KEGG" id="vcn:VOLCADRAFT_94573"/>
<feature type="transmembrane region" description="Helical" evidence="1">
    <location>
        <begin position="12"/>
        <end position="32"/>
    </location>
</feature>
<dbReference type="AlphaFoldDB" id="D8U554"/>
<evidence type="ECO:0000313" key="2">
    <source>
        <dbReference type="EMBL" id="EFJ45087.1"/>
    </source>
</evidence>
<sequence length="257" mass="28938">GNDYSSLLTWAYTAGLVLSALCGVMAAGLWYAREVAVFRFLQPPEVAEQVALFCRWLIPGLWPMGAPIATSVSRFVQLFVYLGVVLALQHKNHPGGWGRWLARSRRCWSKALSPGVLYMFMQLGIPAHVFSCQSFMHTAERSLERAFMLEAWAWFVRSNECWQQPPRASPPSHAPHATIRIRYSSICVPHALIITPPLEGVQFNPPSEANAEGREILKLASQEDRIRQWESYKAKFGIESKPEVAYKCILALPDLLP</sequence>
<organism evidence="3">
    <name type="scientific">Volvox carteri f. nagariensis</name>
    <dbReference type="NCBI Taxonomy" id="3068"/>
    <lineage>
        <taxon>Eukaryota</taxon>
        <taxon>Viridiplantae</taxon>
        <taxon>Chlorophyta</taxon>
        <taxon>core chlorophytes</taxon>
        <taxon>Chlorophyceae</taxon>
        <taxon>CS clade</taxon>
        <taxon>Chlamydomonadales</taxon>
        <taxon>Volvocaceae</taxon>
        <taxon>Volvox</taxon>
    </lineage>
</organism>
<dbReference type="OrthoDB" id="543973at2759"/>
<protein>
    <submittedName>
        <fullName evidence="2">Uncharacterized protein</fullName>
    </submittedName>
</protein>
<dbReference type="GeneID" id="9616926"/>
<dbReference type="STRING" id="3068.D8U554"/>
<keyword evidence="1" id="KW-0472">Membrane</keyword>
<evidence type="ECO:0000256" key="1">
    <source>
        <dbReference type="SAM" id="Phobius"/>
    </source>
</evidence>
<dbReference type="EMBL" id="GL378359">
    <property type="protein sequence ID" value="EFJ45087.1"/>
    <property type="molecule type" value="Genomic_DNA"/>
</dbReference>
<proteinExistence type="predicted"/>